<protein>
    <submittedName>
        <fullName evidence="6">Aspartate aminotransferase family protein</fullName>
    </submittedName>
</protein>
<dbReference type="InterPro" id="IPR015421">
    <property type="entry name" value="PyrdxlP-dep_Trfase_major"/>
</dbReference>
<keyword evidence="7" id="KW-1185">Reference proteome</keyword>
<dbReference type="SUPFAM" id="SSF53383">
    <property type="entry name" value="PLP-dependent transferases"/>
    <property type="match status" value="1"/>
</dbReference>
<dbReference type="InterPro" id="IPR050477">
    <property type="entry name" value="GrpII_AminoAcid_Decarb"/>
</dbReference>
<dbReference type="GO" id="GO:0016831">
    <property type="term" value="F:carboxy-lyase activity"/>
    <property type="evidence" value="ECO:0007669"/>
    <property type="project" value="InterPro"/>
</dbReference>
<comment type="cofactor">
    <cofactor evidence="1 4 5">
        <name>pyridoxal 5'-phosphate</name>
        <dbReference type="ChEBI" id="CHEBI:597326"/>
    </cofactor>
</comment>
<accession>A0A2N0VHE9</accession>
<dbReference type="InterPro" id="IPR002129">
    <property type="entry name" value="PyrdxlP-dep_de-COase"/>
</dbReference>
<evidence type="ECO:0000313" key="7">
    <source>
        <dbReference type="Proteomes" id="UP000233398"/>
    </source>
</evidence>
<dbReference type="InterPro" id="IPR021115">
    <property type="entry name" value="Pyridoxal-P_BS"/>
</dbReference>
<evidence type="ECO:0000313" key="6">
    <source>
        <dbReference type="EMBL" id="PKD43619.1"/>
    </source>
</evidence>
<proteinExistence type="inferred from homology"/>
<dbReference type="GO" id="GO:0019752">
    <property type="term" value="P:carboxylic acid metabolic process"/>
    <property type="evidence" value="ECO:0007669"/>
    <property type="project" value="InterPro"/>
</dbReference>
<dbReference type="OrthoDB" id="9803665at2"/>
<keyword evidence="2 4" id="KW-0663">Pyridoxal phosphate</keyword>
<reference evidence="6 7" key="1">
    <citation type="submission" date="2017-11" db="EMBL/GenBank/DDBJ databases">
        <title>Rhodohalobacter 15182 sp. nov., isolated from a salt lake.</title>
        <authorList>
            <person name="Han S."/>
        </authorList>
    </citation>
    <scope>NUCLEOTIDE SEQUENCE [LARGE SCALE GENOMIC DNA]</scope>
    <source>
        <strain evidence="6 7">15182</strain>
    </source>
</reference>
<evidence type="ECO:0000256" key="2">
    <source>
        <dbReference type="ARBA" id="ARBA00022898"/>
    </source>
</evidence>
<gene>
    <name evidence="6" type="ORF">CWD77_08615</name>
</gene>
<dbReference type="PROSITE" id="PS00392">
    <property type="entry name" value="DDC_GAD_HDC_YDC"/>
    <property type="match status" value="1"/>
</dbReference>
<evidence type="ECO:0000256" key="4">
    <source>
        <dbReference type="PIRSR" id="PIRSR602129-50"/>
    </source>
</evidence>
<keyword evidence="6" id="KW-0032">Aminotransferase</keyword>
<dbReference type="PANTHER" id="PTHR42735:SF4">
    <property type="entry name" value="PYRIDOXAL PHOSPHATE-DEPENDENT DECARBOXYLASE FAMILY PROTEIN"/>
    <property type="match status" value="1"/>
</dbReference>
<dbReference type="Proteomes" id="UP000233398">
    <property type="component" value="Unassembled WGS sequence"/>
</dbReference>
<dbReference type="Gene3D" id="3.40.640.10">
    <property type="entry name" value="Type I PLP-dependent aspartate aminotransferase-like (Major domain)"/>
    <property type="match status" value="1"/>
</dbReference>
<dbReference type="EMBL" id="PISP01000002">
    <property type="protein sequence ID" value="PKD43619.1"/>
    <property type="molecule type" value="Genomic_DNA"/>
</dbReference>
<feature type="modified residue" description="N6-(pyridoxal phosphate)lysine" evidence="4">
    <location>
        <position position="257"/>
    </location>
</feature>
<organism evidence="6 7">
    <name type="scientific">Rhodohalobacter barkolensis</name>
    <dbReference type="NCBI Taxonomy" id="2053187"/>
    <lineage>
        <taxon>Bacteria</taxon>
        <taxon>Pseudomonadati</taxon>
        <taxon>Balneolota</taxon>
        <taxon>Balneolia</taxon>
        <taxon>Balneolales</taxon>
        <taxon>Balneolaceae</taxon>
        <taxon>Rhodohalobacter</taxon>
    </lineage>
</organism>
<dbReference type="GO" id="GO:0008483">
    <property type="term" value="F:transaminase activity"/>
    <property type="evidence" value="ECO:0007669"/>
    <property type="project" value="UniProtKB-KW"/>
</dbReference>
<dbReference type="AlphaFoldDB" id="A0A2N0VHE9"/>
<evidence type="ECO:0000256" key="5">
    <source>
        <dbReference type="RuleBase" id="RU000382"/>
    </source>
</evidence>
<evidence type="ECO:0000256" key="1">
    <source>
        <dbReference type="ARBA" id="ARBA00001933"/>
    </source>
</evidence>
<dbReference type="Pfam" id="PF00282">
    <property type="entry name" value="Pyridoxal_deC"/>
    <property type="match status" value="1"/>
</dbReference>
<dbReference type="InterPro" id="IPR015424">
    <property type="entry name" value="PyrdxlP-dep_Trfase"/>
</dbReference>
<dbReference type="RefSeq" id="WP_101073161.1">
    <property type="nucleotide sequence ID" value="NZ_PISP01000002.1"/>
</dbReference>
<sequence>MNQFTPYLPAIEKALRKLDAWRSQFGAQNDITELTEIESILDKLEERLEGNYPFHHPSYAGQMLKPPHPIAWLAYMLTATINPNNHALDGGPPTSEMEKEAVKELANMVGYGDTYLGHLTSGGTIANLEALFVSREIHPGKAIAATSNAHYTHRRMCRVLNTDFLEIPVDNFGNPDFEFIKTHADEIGTIVVTMGTTGLGTTEPLSKILEYSKTHGIRVHADAAYGGFFTLIKESLPKTEDWPCLYQADSIVIDPHKHGLQPYGCGSVLYKDPSVGKFYKHDSPYTYFTSDDLHLGEISLECSRAGASAAAFWATLQLLPLSSSGLGSILFKARSAALIFTDLLKKSSTFDLYQEPDLDIVGYFKIPEQKSTSEINKLSREVFNHGMNTNNPSEGFHLSLYKIPVSQFTARFHDYQAETDHVVLLRSVFMKEEHEEFVKTLVERIGI</sequence>
<comment type="caution">
    <text evidence="6">The sequence shown here is derived from an EMBL/GenBank/DDBJ whole genome shotgun (WGS) entry which is preliminary data.</text>
</comment>
<dbReference type="GO" id="GO:0030170">
    <property type="term" value="F:pyridoxal phosphate binding"/>
    <property type="evidence" value="ECO:0007669"/>
    <property type="project" value="InterPro"/>
</dbReference>
<keyword evidence="3 5" id="KW-0456">Lyase</keyword>
<comment type="similarity">
    <text evidence="5">Belongs to the group II decarboxylase family.</text>
</comment>
<keyword evidence="6" id="KW-0808">Transferase</keyword>
<evidence type="ECO:0000256" key="3">
    <source>
        <dbReference type="ARBA" id="ARBA00023239"/>
    </source>
</evidence>
<dbReference type="PANTHER" id="PTHR42735">
    <property type="match status" value="1"/>
</dbReference>
<name>A0A2N0VHE9_9BACT</name>